<dbReference type="AlphaFoldDB" id="A0A5P0ZTC6"/>
<feature type="non-terminal residue" evidence="1">
    <location>
        <position position="124"/>
    </location>
</feature>
<evidence type="ECO:0000313" key="2">
    <source>
        <dbReference type="Proteomes" id="UP000414364"/>
    </source>
</evidence>
<dbReference type="Proteomes" id="UP000414364">
    <property type="component" value="Unassembled WGS sequence"/>
</dbReference>
<dbReference type="RefSeq" id="WP_153387309.1">
    <property type="nucleotide sequence ID" value="NZ_VDFP01000283.1"/>
</dbReference>
<accession>A0A5P0ZTC6</accession>
<reference evidence="1 2" key="1">
    <citation type="journal article" date="2019" name="Syst. Appl. Microbiol.">
        <title>Polyphasic characterization of two novel Lactobacillus spp. isolated from blown salami packages: Description of Lactobacillus halodurans sp. nov. and Lactobacillus salsicarnum sp. nov.</title>
        <authorList>
            <person name="Schuster J.A."/>
            <person name="Klingl A."/>
            <person name="Vogel R.F."/>
            <person name="Ehrmann M.A."/>
        </authorList>
    </citation>
    <scope>NUCLEOTIDE SEQUENCE [LARGE SCALE GENOMIC DNA]</scope>
    <source>
        <strain evidence="1 2">TMW 1.2172</strain>
    </source>
</reference>
<name>A0A5P0ZTC6_9LACO</name>
<organism evidence="1 2">
    <name type="scientific">Companilactobacillus halodurans</name>
    <dbReference type="NCBI Taxonomy" id="2584183"/>
    <lineage>
        <taxon>Bacteria</taxon>
        <taxon>Bacillati</taxon>
        <taxon>Bacillota</taxon>
        <taxon>Bacilli</taxon>
        <taxon>Lactobacillales</taxon>
        <taxon>Lactobacillaceae</taxon>
        <taxon>Companilactobacillus</taxon>
    </lineage>
</organism>
<comment type="caution">
    <text evidence="1">The sequence shown here is derived from an EMBL/GenBank/DDBJ whole genome shotgun (WGS) entry which is preliminary data.</text>
</comment>
<protein>
    <recommendedName>
        <fullName evidence="3">Glycosyltransferase family 4 protein</fullName>
    </recommendedName>
</protein>
<gene>
    <name evidence="1" type="ORF">FHL06_14215</name>
</gene>
<evidence type="ECO:0008006" key="3">
    <source>
        <dbReference type="Google" id="ProtNLM"/>
    </source>
</evidence>
<proteinExistence type="predicted"/>
<dbReference type="EMBL" id="VDFP01000283">
    <property type="protein sequence ID" value="MQS77464.1"/>
    <property type="molecule type" value="Genomic_DNA"/>
</dbReference>
<evidence type="ECO:0000313" key="1">
    <source>
        <dbReference type="EMBL" id="MQS77464.1"/>
    </source>
</evidence>
<sequence length="124" mass="14176">MSNIINVLFVLDKMDIGGLQKVNATIGDYLNKNKKLNIRFLTLRKSNNETIKVESPVDLLIRNNMEKMISLFLRIINKASQKIFSVDSKLLDKYISHLITEYLYNNPTDAIILSGPSLFMAKNI</sequence>